<dbReference type="Proteomes" id="UP000038040">
    <property type="component" value="Unplaced"/>
</dbReference>
<reference evidence="2 4" key="2">
    <citation type="submission" date="2018-11" db="EMBL/GenBank/DDBJ databases">
        <authorList>
            <consortium name="Pathogen Informatics"/>
        </authorList>
    </citation>
    <scope>NUCLEOTIDE SEQUENCE [LARGE SCALE GENOMIC DNA]</scope>
</reference>
<dbReference type="InterPro" id="IPR035940">
    <property type="entry name" value="CAP_sf"/>
</dbReference>
<dbReference type="EMBL" id="UYYG01001161">
    <property type="protein sequence ID" value="VDN57656.1"/>
    <property type="molecule type" value="Genomic_DNA"/>
</dbReference>
<dbReference type="Pfam" id="PF00188">
    <property type="entry name" value="CAP"/>
    <property type="match status" value="1"/>
</dbReference>
<organism evidence="3 5">
    <name type="scientific">Dracunculus medinensis</name>
    <name type="common">Guinea worm</name>
    <dbReference type="NCBI Taxonomy" id="318479"/>
    <lineage>
        <taxon>Eukaryota</taxon>
        <taxon>Metazoa</taxon>
        <taxon>Ecdysozoa</taxon>
        <taxon>Nematoda</taxon>
        <taxon>Chromadorea</taxon>
        <taxon>Rhabditida</taxon>
        <taxon>Spirurina</taxon>
        <taxon>Dracunculoidea</taxon>
        <taxon>Dracunculidae</taxon>
        <taxon>Dracunculus</taxon>
    </lineage>
</organism>
<evidence type="ECO:0000313" key="5">
    <source>
        <dbReference type="WBParaSite" id="DME_0000362401-mRNA-1"/>
    </source>
</evidence>
<name>A0A0N4U975_DRAME</name>
<evidence type="ECO:0000313" key="2">
    <source>
        <dbReference type="EMBL" id="VDN57656.1"/>
    </source>
</evidence>
<dbReference type="OrthoDB" id="5868581at2759"/>
<dbReference type="SUPFAM" id="SSF55797">
    <property type="entry name" value="PR-1-like"/>
    <property type="match status" value="1"/>
</dbReference>
<reference evidence="5" key="1">
    <citation type="submission" date="2017-02" db="UniProtKB">
        <authorList>
            <consortium name="WormBaseParasite"/>
        </authorList>
    </citation>
    <scope>IDENTIFICATION</scope>
</reference>
<keyword evidence="4" id="KW-1185">Reference proteome</keyword>
<dbReference type="AlphaFoldDB" id="A0A0N4U975"/>
<dbReference type="Proteomes" id="UP000274756">
    <property type="component" value="Unassembled WGS sequence"/>
</dbReference>
<dbReference type="Gene3D" id="3.40.33.10">
    <property type="entry name" value="CAP"/>
    <property type="match status" value="1"/>
</dbReference>
<gene>
    <name evidence="2" type="ORF">DME_LOCUS7629</name>
</gene>
<evidence type="ECO:0000259" key="1">
    <source>
        <dbReference type="SMART" id="SM00198"/>
    </source>
</evidence>
<dbReference type="SMART" id="SM00198">
    <property type="entry name" value="SCP"/>
    <property type="match status" value="1"/>
</dbReference>
<sequence>MYTFLDDKIAWPEAPEKCLGTRLSKQERNRILNFHNQKRSELARGLIPNKSGRKMPKSKNMRSLKWDCDLELLAQEWSEDCFYKNSPKSLRENAGENILMIANSNAMNQSKFEFYQLF</sequence>
<proteinExistence type="predicted"/>
<protein>
    <submittedName>
        <fullName evidence="5">SCP domain-containing protein</fullName>
    </submittedName>
</protein>
<dbReference type="STRING" id="318479.A0A0N4U975"/>
<dbReference type="InterPro" id="IPR014044">
    <property type="entry name" value="CAP_dom"/>
</dbReference>
<dbReference type="WBParaSite" id="DME_0000362401-mRNA-1">
    <property type="protein sequence ID" value="DME_0000362401-mRNA-1"/>
    <property type="gene ID" value="DME_0000362401"/>
</dbReference>
<accession>A0A0N4U975</accession>
<dbReference type="CDD" id="cd05380">
    <property type="entry name" value="CAP_euk"/>
    <property type="match status" value="1"/>
</dbReference>
<evidence type="ECO:0000313" key="4">
    <source>
        <dbReference type="Proteomes" id="UP000274756"/>
    </source>
</evidence>
<evidence type="ECO:0000313" key="3">
    <source>
        <dbReference type="Proteomes" id="UP000038040"/>
    </source>
</evidence>
<feature type="domain" description="SCP" evidence="1">
    <location>
        <begin position="26"/>
        <end position="118"/>
    </location>
</feature>